<dbReference type="EMBL" id="JH816795">
    <property type="protein sequence ID" value="EKC23094.1"/>
    <property type="molecule type" value="Genomic_DNA"/>
</dbReference>
<dbReference type="InParanoid" id="K1PVW7"/>
<reference evidence="1" key="1">
    <citation type="journal article" date="2012" name="Nature">
        <title>The oyster genome reveals stress adaptation and complexity of shell formation.</title>
        <authorList>
            <person name="Zhang G."/>
            <person name="Fang X."/>
            <person name="Guo X."/>
            <person name="Li L."/>
            <person name="Luo R."/>
            <person name="Xu F."/>
            <person name="Yang P."/>
            <person name="Zhang L."/>
            <person name="Wang X."/>
            <person name="Qi H."/>
            <person name="Xiong Z."/>
            <person name="Que H."/>
            <person name="Xie Y."/>
            <person name="Holland P.W."/>
            <person name="Paps J."/>
            <person name="Zhu Y."/>
            <person name="Wu F."/>
            <person name="Chen Y."/>
            <person name="Wang J."/>
            <person name="Peng C."/>
            <person name="Meng J."/>
            <person name="Yang L."/>
            <person name="Liu J."/>
            <person name="Wen B."/>
            <person name="Zhang N."/>
            <person name="Huang Z."/>
            <person name="Zhu Q."/>
            <person name="Feng Y."/>
            <person name="Mount A."/>
            <person name="Hedgecock D."/>
            <person name="Xu Z."/>
            <person name="Liu Y."/>
            <person name="Domazet-Loso T."/>
            <person name="Du Y."/>
            <person name="Sun X."/>
            <person name="Zhang S."/>
            <person name="Liu B."/>
            <person name="Cheng P."/>
            <person name="Jiang X."/>
            <person name="Li J."/>
            <person name="Fan D."/>
            <person name="Wang W."/>
            <person name="Fu W."/>
            <person name="Wang T."/>
            <person name="Wang B."/>
            <person name="Zhang J."/>
            <person name="Peng Z."/>
            <person name="Li Y."/>
            <person name="Li N."/>
            <person name="Wang J."/>
            <person name="Chen M."/>
            <person name="He Y."/>
            <person name="Tan F."/>
            <person name="Song X."/>
            <person name="Zheng Q."/>
            <person name="Huang R."/>
            <person name="Yang H."/>
            <person name="Du X."/>
            <person name="Chen L."/>
            <person name="Yang M."/>
            <person name="Gaffney P.M."/>
            <person name="Wang S."/>
            <person name="Luo L."/>
            <person name="She Z."/>
            <person name="Ming Y."/>
            <person name="Huang W."/>
            <person name="Zhang S."/>
            <person name="Huang B."/>
            <person name="Zhang Y."/>
            <person name="Qu T."/>
            <person name="Ni P."/>
            <person name="Miao G."/>
            <person name="Wang J."/>
            <person name="Wang Q."/>
            <person name="Steinberg C.E."/>
            <person name="Wang H."/>
            <person name="Li N."/>
            <person name="Qian L."/>
            <person name="Zhang G."/>
            <person name="Li Y."/>
            <person name="Yang H."/>
            <person name="Liu X."/>
            <person name="Wang J."/>
            <person name="Yin Y."/>
            <person name="Wang J."/>
        </authorList>
    </citation>
    <scope>NUCLEOTIDE SEQUENCE [LARGE SCALE GENOMIC DNA]</scope>
    <source>
        <strain evidence="1">05x7-T-G4-1.051#20</strain>
    </source>
</reference>
<proteinExistence type="predicted"/>
<dbReference type="AlphaFoldDB" id="K1PVW7"/>
<sequence length="169" mass="19396">MEDEFVPNYEFGSDIETPSPPKIQEATKNFKKLSGIKAFFPDVPLIGMSGTLTTEQKRTIPKQLGLDSYKLTEETPDRPNIFLEKYRKVSGSDVTSEYETIVLELCNRLYEQKNDFPVTLLFIPVHFMSEGLMYQQSLFQTRNINEAIYSAICSGQDEYVINTTIEELK</sequence>
<dbReference type="HOGENOM" id="CLU_1580028_0_0_1"/>
<evidence type="ECO:0000313" key="1">
    <source>
        <dbReference type="EMBL" id="EKC23094.1"/>
    </source>
</evidence>
<gene>
    <name evidence="1" type="ORF">CGI_10000554</name>
</gene>
<accession>K1PVW7</accession>
<name>K1PVW7_MAGGI</name>
<organism evidence="1">
    <name type="scientific">Magallana gigas</name>
    <name type="common">Pacific oyster</name>
    <name type="synonym">Crassostrea gigas</name>
    <dbReference type="NCBI Taxonomy" id="29159"/>
    <lineage>
        <taxon>Eukaryota</taxon>
        <taxon>Metazoa</taxon>
        <taxon>Spiralia</taxon>
        <taxon>Lophotrochozoa</taxon>
        <taxon>Mollusca</taxon>
        <taxon>Bivalvia</taxon>
        <taxon>Autobranchia</taxon>
        <taxon>Pteriomorphia</taxon>
        <taxon>Ostreida</taxon>
        <taxon>Ostreoidea</taxon>
        <taxon>Ostreidae</taxon>
        <taxon>Magallana</taxon>
    </lineage>
</organism>
<protein>
    <submittedName>
        <fullName evidence="1">Uncharacterized protein</fullName>
    </submittedName>
</protein>